<evidence type="ECO:0000256" key="2">
    <source>
        <dbReference type="ARBA" id="ARBA00022670"/>
    </source>
</evidence>
<dbReference type="Pfam" id="PF01343">
    <property type="entry name" value="Peptidase_S49"/>
    <property type="match status" value="1"/>
</dbReference>
<dbReference type="NCBIfam" id="TIGR00706">
    <property type="entry name" value="SppA_dom"/>
    <property type="match status" value="1"/>
</dbReference>
<dbReference type="GO" id="GO:0006508">
    <property type="term" value="P:proteolysis"/>
    <property type="evidence" value="ECO:0007669"/>
    <property type="project" value="UniProtKB-KW"/>
</dbReference>
<evidence type="ECO:0000256" key="3">
    <source>
        <dbReference type="ARBA" id="ARBA00022801"/>
    </source>
</evidence>
<proteinExistence type="inferred from homology"/>
<keyword evidence="8" id="KW-1185">Reference proteome</keyword>
<dbReference type="PANTHER" id="PTHR42987:SF4">
    <property type="entry name" value="PROTEASE SOHB-RELATED"/>
    <property type="match status" value="1"/>
</dbReference>
<dbReference type="PANTHER" id="PTHR42987">
    <property type="entry name" value="PEPTIDASE S49"/>
    <property type="match status" value="1"/>
</dbReference>
<gene>
    <name evidence="7" type="primary">sppA</name>
    <name evidence="7" type="ORF">ACFR9U_08540</name>
</gene>
<evidence type="ECO:0000256" key="1">
    <source>
        <dbReference type="ARBA" id="ARBA00008683"/>
    </source>
</evidence>
<evidence type="ECO:0000256" key="4">
    <source>
        <dbReference type="ARBA" id="ARBA00022825"/>
    </source>
</evidence>
<feature type="transmembrane region" description="Helical" evidence="5">
    <location>
        <begin position="12"/>
        <end position="34"/>
    </location>
</feature>
<keyword evidence="3" id="KW-0378">Hydrolase</keyword>
<protein>
    <submittedName>
        <fullName evidence="7">Signal peptide peptidase SppA</fullName>
    </submittedName>
</protein>
<reference evidence="7 8" key="1">
    <citation type="journal article" date="2019" name="Int. J. Syst. Evol. Microbiol.">
        <title>The Global Catalogue of Microorganisms (GCM) 10K type strain sequencing project: providing services to taxonomists for standard genome sequencing and annotation.</title>
        <authorList>
            <consortium name="The Broad Institute Genomics Platform"/>
            <consortium name="The Broad Institute Genome Sequencing Center for Infectious Disease"/>
            <person name="Wu L."/>
            <person name="Ma J."/>
        </authorList>
    </citation>
    <scope>NUCLEOTIDE SEQUENCE [LARGE SCALE GENOMIC DNA]</scope>
    <source>
        <strain evidence="7 8">CGMCC 1.12125</strain>
    </source>
</reference>
<comment type="caution">
    <text evidence="7">The sequence shown here is derived from an EMBL/GenBank/DDBJ whole genome shotgun (WGS) entry which is preliminary data.</text>
</comment>
<evidence type="ECO:0000259" key="6">
    <source>
        <dbReference type="Pfam" id="PF01343"/>
    </source>
</evidence>
<dbReference type="AlphaFoldDB" id="A0ABD6CAA3"/>
<dbReference type="GO" id="GO:0008236">
    <property type="term" value="F:serine-type peptidase activity"/>
    <property type="evidence" value="ECO:0007669"/>
    <property type="project" value="UniProtKB-KW"/>
</dbReference>
<dbReference type="InterPro" id="IPR002142">
    <property type="entry name" value="Peptidase_S49"/>
</dbReference>
<organism evidence="7 8">
    <name type="scientific">Halorientalis brevis</name>
    <dbReference type="NCBI Taxonomy" id="1126241"/>
    <lineage>
        <taxon>Archaea</taxon>
        <taxon>Methanobacteriati</taxon>
        <taxon>Methanobacteriota</taxon>
        <taxon>Stenosarchaea group</taxon>
        <taxon>Halobacteria</taxon>
        <taxon>Halobacteriales</taxon>
        <taxon>Haloarculaceae</taxon>
        <taxon>Halorientalis</taxon>
    </lineage>
</organism>
<dbReference type="InterPro" id="IPR047272">
    <property type="entry name" value="S49_SppA_C"/>
</dbReference>
<comment type="similarity">
    <text evidence="1">Belongs to the peptidase S49 family.</text>
</comment>
<evidence type="ECO:0000256" key="5">
    <source>
        <dbReference type="SAM" id="Phobius"/>
    </source>
</evidence>
<evidence type="ECO:0000313" key="7">
    <source>
        <dbReference type="EMBL" id="MFD1587030.1"/>
    </source>
</evidence>
<accession>A0ABD6CAA3</accession>
<dbReference type="SUPFAM" id="SSF52096">
    <property type="entry name" value="ClpP/crotonase"/>
    <property type="match status" value="1"/>
</dbReference>
<dbReference type="RefSeq" id="WP_379814143.1">
    <property type="nucleotide sequence ID" value="NZ_JALLGV010000001.1"/>
</dbReference>
<evidence type="ECO:0000313" key="8">
    <source>
        <dbReference type="Proteomes" id="UP001597119"/>
    </source>
</evidence>
<dbReference type="Proteomes" id="UP001597119">
    <property type="component" value="Unassembled WGS sequence"/>
</dbReference>
<keyword evidence="2" id="KW-0645">Protease</keyword>
<sequence>MALRGQGRMQSAVRGAVALGTALVVALLAWELFVDLPDDLTHLLGIVLFVLVIPLALRVGGNVASSVVPGYNVAEVAVEGPITRSAGGGVTSPTGAHADDVVDQIERADDDDNAEALIVKLNTPGGEIVPSEDIRLAAERFDGPTIAYATDVCASGGYDIASGCDELWARNGSIVGSIGVIGSRVNVSDLADDLGVSYEQFTAGEYKDAGVPLKDLDEDERAYLQGIVDDYYDSFVETVAEGRGLDPETVRDTEARIYLGEDAAELGLVDELGTRRDVEERLEDELGTAVTVEEFEPAGTIRERLRGGVQSVAYAFGAGVASTFDATDGFDFRLK</sequence>
<feature type="domain" description="Peptidase S49" evidence="6">
    <location>
        <begin position="144"/>
        <end position="286"/>
    </location>
</feature>
<keyword evidence="5" id="KW-0472">Membrane</keyword>
<dbReference type="EMBL" id="JBHUDJ010000003">
    <property type="protein sequence ID" value="MFD1587030.1"/>
    <property type="molecule type" value="Genomic_DNA"/>
</dbReference>
<dbReference type="InterPro" id="IPR004635">
    <property type="entry name" value="Pept_S49_SppA"/>
</dbReference>
<keyword evidence="5" id="KW-1133">Transmembrane helix</keyword>
<dbReference type="Gene3D" id="3.90.226.10">
    <property type="entry name" value="2-enoyl-CoA Hydratase, Chain A, domain 1"/>
    <property type="match status" value="1"/>
</dbReference>
<dbReference type="InterPro" id="IPR029045">
    <property type="entry name" value="ClpP/crotonase-like_dom_sf"/>
</dbReference>
<keyword evidence="5" id="KW-0812">Transmembrane</keyword>
<keyword evidence="4" id="KW-0720">Serine protease</keyword>
<name>A0ABD6CAA3_9EURY</name>
<feature type="transmembrane region" description="Helical" evidence="5">
    <location>
        <begin position="40"/>
        <end position="57"/>
    </location>
</feature>
<dbReference type="CDD" id="cd07023">
    <property type="entry name" value="S49_Sppa_N_C"/>
    <property type="match status" value="1"/>
</dbReference>